<reference evidence="1" key="1">
    <citation type="submission" date="2019-08" db="EMBL/GenBank/DDBJ databases">
        <authorList>
            <person name="Kucharzyk K."/>
            <person name="Murdoch R.W."/>
            <person name="Higgins S."/>
            <person name="Loffler F."/>
        </authorList>
    </citation>
    <scope>NUCLEOTIDE SEQUENCE</scope>
</reference>
<comment type="caution">
    <text evidence="1">The sequence shown here is derived from an EMBL/GenBank/DDBJ whole genome shotgun (WGS) entry which is preliminary data.</text>
</comment>
<proteinExistence type="predicted"/>
<name>A0A644Y303_9ZZZZ</name>
<evidence type="ECO:0000313" key="1">
    <source>
        <dbReference type="EMBL" id="MPM22920.1"/>
    </source>
</evidence>
<organism evidence="1">
    <name type="scientific">bioreactor metagenome</name>
    <dbReference type="NCBI Taxonomy" id="1076179"/>
    <lineage>
        <taxon>unclassified sequences</taxon>
        <taxon>metagenomes</taxon>
        <taxon>ecological metagenomes</taxon>
    </lineage>
</organism>
<gene>
    <name evidence="1" type="ORF">SDC9_69380</name>
</gene>
<dbReference type="AlphaFoldDB" id="A0A644Y303"/>
<sequence length="135" mass="15838">MLQKFQHGRFQLRFPHLPVGDGNAHLRQELLNLSRHGFHALHAVIDHIRLPFSRKFTADGVLEQRVRVFQNIGLHGITRFRRRFNHADIAYPRHGHVQRPRNRRGGQCEHVHGSLECFDLLFVVDPETVFLIDDQ</sequence>
<accession>A0A644Y303</accession>
<dbReference type="EMBL" id="VSSQ01003917">
    <property type="protein sequence ID" value="MPM22920.1"/>
    <property type="molecule type" value="Genomic_DNA"/>
</dbReference>
<protein>
    <submittedName>
        <fullName evidence="1">Uncharacterized protein</fullName>
    </submittedName>
</protein>